<dbReference type="AlphaFoldDB" id="U5NC39"/>
<sequence length="29" mass="3438">MAFFGTSINSNLNNWGNKREVLIKKKKWI</sequence>
<organism evidence="1 2">
    <name type="scientific">Mycoplasma parvum str. Indiana</name>
    <dbReference type="NCBI Taxonomy" id="1403316"/>
    <lineage>
        <taxon>Bacteria</taxon>
        <taxon>Bacillati</taxon>
        <taxon>Mycoplasmatota</taxon>
        <taxon>Mollicutes</taxon>
        <taxon>Mycoplasmataceae</taxon>
        <taxon>Mycoplasma</taxon>
    </lineage>
</organism>
<evidence type="ECO:0000313" key="1">
    <source>
        <dbReference type="EMBL" id="AGX88977.1"/>
    </source>
</evidence>
<dbReference type="STRING" id="1403316.PRV_01065"/>
<gene>
    <name evidence="1" type="ORF">PRV_01065</name>
</gene>
<evidence type="ECO:0000313" key="2">
    <source>
        <dbReference type="Proteomes" id="UP000017119"/>
    </source>
</evidence>
<dbReference type="EMBL" id="CP006771">
    <property type="protein sequence ID" value="AGX88977.1"/>
    <property type="molecule type" value="Genomic_DNA"/>
</dbReference>
<name>U5NC39_9MOLU</name>
<dbReference type="KEGG" id="mpv:PRV_01065"/>
<accession>U5NC39</accession>
<dbReference type="HOGENOM" id="CLU_3409707_0_0_14"/>
<protein>
    <submittedName>
        <fullName evidence="1">Uncharacterized protein</fullName>
    </submittedName>
</protein>
<reference evidence="1 2" key="1">
    <citation type="journal article" date="2013" name="Genome Announc.">
        <title>Genome Sequence of Mycoplasma parvum (Formerly Eperythrozoon parvum), a Diminutive Hemoplasma of the Pig.</title>
        <authorList>
            <person name="do Nascimento N.C."/>
            <person name="Dos Santos A.P."/>
            <person name="Chu Y."/>
            <person name="Guimaraes A.M."/>
            <person name="Pagliaro A."/>
            <person name="Messick J.B."/>
        </authorList>
    </citation>
    <scope>NUCLEOTIDE SEQUENCE [LARGE SCALE GENOMIC DNA]</scope>
    <source>
        <strain evidence="1 2">Indiana</strain>
    </source>
</reference>
<proteinExistence type="predicted"/>
<dbReference type="Proteomes" id="UP000017119">
    <property type="component" value="Chromosome"/>
</dbReference>
<keyword evidence="2" id="KW-1185">Reference proteome</keyword>